<name>A0A2S5TCI1_9GAMM</name>
<dbReference type="RefSeq" id="WP_104231523.1">
    <property type="nucleotide sequence ID" value="NZ_PSNW01000010.1"/>
</dbReference>
<dbReference type="Proteomes" id="UP000238220">
    <property type="component" value="Unassembled WGS sequence"/>
</dbReference>
<comment type="caution">
    <text evidence="1">The sequence shown here is derived from an EMBL/GenBank/DDBJ whole genome shotgun (WGS) entry which is preliminary data.</text>
</comment>
<proteinExistence type="predicted"/>
<evidence type="ECO:0000313" key="1">
    <source>
        <dbReference type="EMBL" id="PPE72713.1"/>
    </source>
</evidence>
<gene>
    <name evidence="1" type="ORF">C3942_16830</name>
</gene>
<reference evidence="1 2" key="1">
    <citation type="submission" date="2018-02" db="EMBL/GenBank/DDBJ databases">
        <title>Genome sequencing of Solimonas sp. HR-BB.</title>
        <authorList>
            <person name="Lee Y."/>
            <person name="Jeon C.O."/>
        </authorList>
    </citation>
    <scope>NUCLEOTIDE SEQUENCE [LARGE SCALE GENOMIC DNA]</scope>
    <source>
        <strain evidence="1 2">HR-BB</strain>
    </source>
</reference>
<sequence>MNALALFPNLPEPAPRAPCTHGSHHWLRVGDTLIEGDTATGQVHVSGPIPAGIAAQVAMAVRAVGTCVGFSS</sequence>
<dbReference type="EMBL" id="PSNW01000010">
    <property type="protein sequence ID" value="PPE72713.1"/>
    <property type="molecule type" value="Genomic_DNA"/>
</dbReference>
<accession>A0A2S5TCI1</accession>
<evidence type="ECO:0000313" key="2">
    <source>
        <dbReference type="Proteomes" id="UP000238220"/>
    </source>
</evidence>
<keyword evidence="2" id="KW-1185">Reference proteome</keyword>
<protein>
    <submittedName>
        <fullName evidence="1">Uncharacterized protein</fullName>
    </submittedName>
</protein>
<dbReference type="AlphaFoldDB" id="A0A2S5TCI1"/>
<organism evidence="1 2">
    <name type="scientific">Solimonas fluminis</name>
    <dbReference type="NCBI Taxonomy" id="2086571"/>
    <lineage>
        <taxon>Bacteria</taxon>
        <taxon>Pseudomonadati</taxon>
        <taxon>Pseudomonadota</taxon>
        <taxon>Gammaproteobacteria</taxon>
        <taxon>Nevskiales</taxon>
        <taxon>Nevskiaceae</taxon>
        <taxon>Solimonas</taxon>
    </lineage>
</organism>